<sequence length="135" mass="15524">MKVRIQNENFSRICYCRIVATMVVANDLEDMDFGDKESMQECAKELKIDMTSKDIEEDKIKCLFKCFMEKEGIMKDGIIDMKESEKAIRNEEKIKEEDKGHAISAIPACIEEAKEGDDCQKAFDFTVCMLNSLDE</sequence>
<dbReference type="Proteomes" id="UP000015102">
    <property type="component" value="Unassembled WGS sequence"/>
</dbReference>
<dbReference type="InterPro" id="IPR006170">
    <property type="entry name" value="PBP/GOBP"/>
</dbReference>
<dbReference type="AlphaFoldDB" id="T1H296"/>
<dbReference type="Gene3D" id="1.10.238.20">
    <property type="entry name" value="Pheromone/general odorant binding protein domain"/>
    <property type="match status" value="1"/>
</dbReference>
<reference evidence="1" key="2">
    <citation type="submission" date="2015-06" db="UniProtKB">
        <authorList>
            <consortium name="EnsemblMetazoa"/>
        </authorList>
    </citation>
    <scope>IDENTIFICATION</scope>
</reference>
<proteinExistence type="predicted"/>
<reference evidence="2" key="1">
    <citation type="submission" date="2013-02" db="EMBL/GenBank/DDBJ databases">
        <authorList>
            <person name="Hughes D."/>
        </authorList>
    </citation>
    <scope>NUCLEOTIDE SEQUENCE</scope>
    <source>
        <strain>Durham</strain>
        <strain evidence="2">NC isolate 2 -- Noor lab</strain>
    </source>
</reference>
<evidence type="ECO:0000313" key="1">
    <source>
        <dbReference type="EnsemblMetazoa" id="MESCA010333-PA"/>
    </source>
</evidence>
<accession>T1H296</accession>
<dbReference type="EnsemblMetazoa" id="MESCA010333-RA">
    <property type="protein sequence ID" value="MESCA010333-PA"/>
    <property type="gene ID" value="MESCA010333"/>
</dbReference>
<keyword evidence="2" id="KW-1185">Reference proteome</keyword>
<dbReference type="InterPro" id="IPR036728">
    <property type="entry name" value="PBP_GOBP_sf"/>
</dbReference>
<dbReference type="CDD" id="cd23992">
    <property type="entry name" value="PBP_GOBP"/>
    <property type="match status" value="1"/>
</dbReference>
<protein>
    <submittedName>
        <fullName evidence="1">Uncharacterized protein</fullName>
    </submittedName>
</protein>
<dbReference type="GO" id="GO:0005549">
    <property type="term" value="F:odorant binding"/>
    <property type="evidence" value="ECO:0007669"/>
    <property type="project" value="InterPro"/>
</dbReference>
<evidence type="ECO:0000313" key="2">
    <source>
        <dbReference type="Proteomes" id="UP000015102"/>
    </source>
</evidence>
<dbReference type="SUPFAM" id="SSF47565">
    <property type="entry name" value="Insect pheromone/odorant-binding proteins"/>
    <property type="match status" value="1"/>
</dbReference>
<dbReference type="Pfam" id="PF01395">
    <property type="entry name" value="PBP_GOBP"/>
    <property type="match status" value="1"/>
</dbReference>
<dbReference type="EMBL" id="CAQQ02388014">
    <property type="status" value="NOT_ANNOTATED_CDS"/>
    <property type="molecule type" value="Genomic_DNA"/>
</dbReference>
<name>T1H296_MEGSC</name>
<organism evidence="1 2">
    <name type="scientific">Megaselia scalaris</name>
    <name type="common">Humpbacked fly</name>
    <name type="synonym">Phora scalaris</name>
    <dbReference type="NCBI Taxonomy" id="36166"/>
    <lineage>
        <taxon>Eukaryota</taxon>
        <taxon>Metazoa</taxon>
        <taxon>Ecdysozoa</taxon>
        <taxon>Arthropoda</taxon>
        <taxon>Hexapoda</taxon>
        <taxon>Insecta</taxon>
        <taxon>Pterygota</taxon>
        <taxon>Neoptera</taxon>
        <taxon>Endopterygota</taxon>
        <taxon>Diptera</taxon>
        <taxon>Brachycera</taxon>
        <taxon>Muscomorpha</taxon>
        <taxon>Platypezoidea</taxon>
        <taxon>Phoridae</taxon>
        <taxon>Megaseliini</taxon>
        <taxon>Megaselia</taxon>
    </lineage>
</organism>
<dbReference type="HOGENOM" id="CLU_1888134_0_0_1"/>